<gene>
    <name evidence="8" type="ordered locus">SPO1647</name>
</gene>
<dbReference type="PIRSF" id="PIRSF002741">
    <property type="entry name" value="MppA"/>
    <property type="match status" value="1"/>
</dbReference>
<dbReference type="GO" id="GO:0015833">
    <property type="term" value="P:peptide transport"/>
    <property type="evidence" value="ECO:0007669"/>
    <property type="project" value="TreeGrafter"/>
</dbReference>
<dbReference type="InterPro" id="IPR030678">
    <property type="entry name" value="Peptide/Ni-bd"/>
</dbReference>
<sequence length="552" mass="60044">MFVPRPSAPQSLCNSGAARHRSSGRKDMSDIDSLVRQYKAGALSRRGFFKRAGAFGLLVPAASGILAMAGPAFAEQPKRGGWLRIAQGNTDDTAEPVRMTDTADAVYGNAIYQRLTRLLPSLEVEGDAAEEWSVNDAATEWTFKLRSGLTFHNGQSVTSADVVESLSRHIAEGSESPAKSLLSAVTALEAPDPMTVKITLSSGNADLPVIMSDYHLSIHPEGFTDFAHAIGSGPFKVMEFIPGERIVLERFENYYEEGKPYLDGVDFIPVPDANATLSALLADDVDIIYDVPAFAADQLNTNSSVTLFNVPSGSFTNMVMMVDRAPTNDPNFRKGVKHALDRELVLSQVFKGIGTISADTPIGPTYKYWCSDVKPAEYDPDKAKFYFDKAGLSGFDLYTSETAGASANDIALTFQQSAKGAAEVNVIKTPSDGYWSHTWMQKPMTMSGWNARPTVDAFLSIAHMKGGSWNETMWGTDETDAMIVAARAELNEDKRRQMYCDLQHMMNEDGGFVNAVFQNQLSAANTRVKGYAPHPVGSLGGFFSVGRDIWLA</sequence>
<dbReference type="eggNOG" id="COG0747">
    <property type="taxonomic scope" value="Bacteria"/>
</dbReference>
<evidence type="ECO:0000256" key="1">
    <source>
        <dbReference type="ARBA" id="ARBA00004418"/>
    </source>
</evidence>
<dbReference type="PROSITE" id="PS51318">
    <property type="entry name" value="TAT"/>
    <property type="match status" value="1"/>
</dbReference>
<feature type="transmembrane region" description="Helical" evidence="6">
    <location>
        <begin position="54"/>
        <end position="74"/>
    </location>
</feature>
<evidence type="ECO:0000313" key="8">
    <source>
        <dbReference type="EMBL" id="AAV94934.1"/>
    </source>
</evidence>
<feature type="domain" description="Solute-binding protein family 5" evidence="7">
    <location>
        <begin position="123"/>
        <end position="458"/>
    </location>
</feature>
<dbReference type="GO" id="GO:0030288">
    <property type="term" value="C:outer membrane-bounded periplasmic space"/>
    <property type="evidence" value="ECO:0007669"/>
    <property type="project" value="UniProtKB-ARBA"/>
</dbReference>
<evidence type="ECO:0000256" key="2">
    <source>
        <dbReference type="ARBA" id="ARBA00005695"/>
    </source>
</evidence>
<dbReference type="InterPro" id="IPR006311">
    <property type="entry name" value="TAT_signal"/>
</dbReference>
<dbReference type="HOGENOM" id="CLU_017028_7_4_5"/>
<keyword evidence="4" id="KW-0732">Signal</keyword>
<dbReference type="GO" id="GO:0043190">
    <property type="term" value="C:ATP-binding cassette (ABC) transporter complex"/>
    <property type="evidence" value="ECO:0007669"/>
    <property type="project" value="InterPro"/>
</dbReference>
<evidence type="ECO:0000313" key="9">
    <source>
        <dbReference type="Proteomes" id="UP000001023"/>
    </source>
</evidence>
<keyword evidence="9" id="KW-1185">Reference proteome</keyword>
<dbReference type="GO" id="GO:1904680">
    <property type="term" value="F:peptide transmembrane transporter activity"/>
    <property type="evidence" value="ECO:0007669"/>
    <property type="project" value="TreeGrafter"/>
</dbReference>
<dbReference type="EMBL" id="CP000031">
    <property type="protein sequence ID" value="AAV94934.1"/>
    <property type="molecule type" value="Genomic_DNA"/>
</dbReference>
<dbReference type="KEGG" id="sil:SPO1647"/>
<dbReference type="InterPro" id="IPR039424">
    <property type="entry name" value="SBP_5"/>
</dbReference>
<dbReference type="PANTHER" id="PTHR30290:SF10">
    <property type="entry name" value="PERIPLASMIC OLIGOPEPTIDE-BINDING PROTEIN-RELATED"/>
    <property type="match status" value="1"/>
</dbReference>
<dbReference type="STRING" id="246200.SPO1647"/>
<proteinExistence type="inferred from homology"/>
<dbReference type="InterPro" id="IPR000914">
    <property type="entry name" value="SBP_5_dom"/>
</dbReference>
<name>Q5LSW7_RUEPO</name>
<keyword evidence="6" id="KW-0472">Membrane</keyword>
<keyword evidence="6" id="KW-1133">Transmembrane helix</keyword>
<comment type="similarity">
    <text evidence="2">Belongs to the bacterial solute-binding protein 5 family.</text>
</comment>
<organism evidence="8 9">
    <name type="scientific">Ruegeria pomeroyi (strain ATCC 700808 / DSM 15171 / DSS-3)</name>
    <name type="common">Silicibacter pomeroyi</name>
    <dbReference type="NCBI Taxonomy" id="246200"/>
    <lineage>
        <taxon>Bacteria</taxon>
        <taxon>Pseudomonadati</taxon>
        <taxon>Pseudomonadota</taxon>
        <taxon>Alphaproteobacteria</taxon>
        <taxon>Rhodobacterales</taxon>
        <taxon>Roseobacteraceae</taxon>
        <taxon>Ruegeria</taxon>
    </lineage>
</organism>
<protein>
    <submittedName>
        <fullName evidence="8">Oligopeptide/dipeptide ABC transporter, periplasmic substrate-binding protein</fullName>
    </submittedName>
</protein>
<dbReference type="Proteomes" id="UP000001023">
    <property type="component" value="Chromosome"/>
</dbReference>
<evidence type="ECO:0000259" key="7">
    <source>
        <dbReference type="Pfam" id="PF00496"/>
    </source>
</evidence>
<dbReference type="PANTHER" id="PTHR30290">
    <property type="entry name" value="PERIPLASMIC BINDING COMPONENT OF ABC TRANSPORTER"/>
    <property type="match status" value="1"/>
</dbReference>
<dbReference type="Gene3D" id="3.40.190.10">
    <property type="entry name" value="Periplasmic binding protein-like II"/>
    <property type="match status" value="1"/>
</dbReference>
<dbReference type="Gene3D" id="3.10.105.10">
    <property type="entry name" value="Dipeptide-binding Protein, Domain 3"/>
    <property type="match status" value="1"/>
</dbReference>
<dbReference type="Pfam" id="PF00496">
    <property type="entry name" value="SBP_bac_5"/>
    <property type="match status" value="1"/>
</dbReference>
<dbReference type="AlphaFoldDB" id="Q5LSW7"/>
<keyword evidence="3" id="KW-0813">Transport</keyword>
<dbReference type="PaxDb" id="246200-SPO1647"/>
<evidence type="ECO:0000256" key="4">
    <source>
        <dbReference type="ARBA" id="ARBA00022729"/>
    </source>
</evidence>
<comment type="subcellular location">
    <subcellularLocation>
        <location evidence="1">Periplasm</location>
    </subcellularLocation>
</comment>
<evidence type="ECO:0000256" key="5">
    <source>
        <dbReference type="SAM" id="MobiDB-lite"/>
    </source>
</evidence>
<evidence type="ECO:0000256" key="3">
    <source>
        <dbReference type="ARBA" id="ARBA00022448"/>
    </source>
</evidence>
<evidence type="ECO:0000256" key="6">
    <source>
        <dbReference type="SAM" id="Phobius"/>
    </source>
</evidence>
<dbReference type="SUPFAM" id="SSF53850">
    <property type="entry name" value="Periplasmic binding protein-like II"/>
    <property type="match status" value="1"/>
</dbReference>
<feature type="region of interest" description="Disordered" evidence="5">
    <location>
        <begin position="1"/>
        <end position="28"/>
    </location>
</feature>
<keyword evidence="6" id="KW-0812">Transmembrane</keyword>
<dbReference type="Gene3D" id="3.90.76.10">
    <property type="entry name" value="Dipeptide-binding Protein, Domain 1"/>
    <property type="match status" value="1"/>
</dbReference>
<dbReference type="CDD" id="cd08503">
    <property type="entry name" value="PBP2_NikA_DppA_OppA_like_17"/>
    <property type="match status" value="1"/>
</dbReference>
<reference evidence="8 9" key="2">
    <citation type="journal article" date="2014" name="Stand. Genomic Sci.">
        <title>An updated genome annotation for the model marine bacterium Ruegeria pomeroyi DSS-3.</title>
        <authorList>
            <person name="Rivers A.R."/>
            <person name="Smith C.B."/>
            <person name="Moran M.A."/>
        </authorList>
    </citation>
    <scope>GENOME REANNOTATION</scope>
    <source>
        <strain evidence="9">ATCC 700808 / DSM 15171 / DSS-3</strain>
    </source>
</reference>
<reference evidence="8 9" key="1">
    <citation type="journal article" date="2004" name="Nature">
        <title>Genome sequence of Silicibacter pomeroyi reveals adaptations to the marine environment.</title>
        <authorList>
            <person name="Moran M.A."/>
            <person name="Buchan A."/>
            <person name="Gonzalez J.M."/>
            <person name="Heidelberg J.F."/>
            <person name="Whitman W.B."/>
            <person name="Kiene R.P."/>
            <person name="Henriksen J.R."/>
            <person name="King G.M."/>
            <person name="Belas R."/>
            <person name="Fuqua C."/>
            <person name="Brinkac L."/>
            <person name="Lewis M."/>
            <person name="Johri S."/>
            <person name="Weaver B."/>
            <person name="Pai G."/>
            <person name="Eisen J.A."/>
            <person name="Rahe E."/>
            <person name="Sheldon W.M."/>
            <person name="Ye W."/>
            <person name="Miller T.R."/>
            <person name="Carlton J."/>
            <person name="Rasko D.A."/>
            <person name="Paulsen I.T."/>
            <person name="Ren Q."/>
            <person name="Daugherty S.C."/>
            <person name="Deboy R.T."/>
            <person name="Dodson R.J."/>
            <person name="Durkin A.S."/>
            <person name="Madupu R."/>
            <person name="Nelson W.C."/>
            <person name="Sullivan S.A."/>
            <person name="Rosovitz M.J."/>
            <person name="Haft D.H."/>
            <person name="Selengut J."/>
            <person name="Ward N."/>
        </authorList>
    </citation>
    <scope>NUCLEOTIDE SEQUENCE [LARGE SCALE GENOMIC DNA]</scope>
    <source>
        <strain evidence="9">ATCC 700808 / DSM 15171 / DSS-3</strain>
    </source>
</reference>
<accession>Q5LSW7</accession>